<organism evidence="1 2">
    <name type="scientific">Thalassococcus arenae</name>
    <dbReference type="NCBI Taxonomy" id="2851652"/>
    <lineage>
        <taxon>Bacteria</taxon>
        <taxon>Pseudomonadati</taxon>
        <taxon>Pseudomonadota</taxon>
        <taxon>Alphaproteobacteria</taxon>
        <taxon>Rhodobacterales</taxon>
        <taxon>Roseobacteraceae</taxon>
        <taxon>Thalassococcus</taxon>
    </lineage>
</organism>
<evidence type="ECO:0000313" key="1">
    <source>
        <dbReference type="EMBL" id="MBV2358198.1"/>
    </source>
</evidence>
<sequence>MQAGDALAAFLAAIRRHAPARPIRLVAHSLGARVALRAIAQSRPNTVETAILLAAAEYAGLAEAALDDSGTRVLNVCSRENDVFDFLMELLIRAPRSGDRMIGHRPLGAAGCTTLQIDDPASLAAIARIGFPVAPPSRRVCHWSAYLRPGLFPLYRAVLDGTLSLSRLKAVLPSDAGPRWSLLRPNRPVSPRGLPAFPASR</sequence>
<dbReference type="Pfam" id="PF06821">
    <property type="entry name" value="Ser_hydrolase"/>
    <property type="match status" value="1"/>
</dbReference>
<proteinExistence type="predicted"/>
<comment type="caution">
    <text evidence="1">The sequence shown here is derived from an EMBL/GenBank/DDBJ whole genome shotgun (WGS) entry which is preliminary data.</text>
</comment>
<evidence type="ECO:0000313" key="2">
    <source>
        <dbReference type="Proteomes" id="UP001166293"/>
    </source>
</evidence>
<keyword evidence="2" id="KW-1185">Reference proteome</keyword>
<dbReference type="EMBL" id="JAHRWL010000001">
    <property type="protein sequence ID" value="MBV2358198.1"/>
    <property type="molecule type" value="Genomic_DNA"/>
</dbReference>
<dbReference type="InterPro" id="IPR010662">
    <property type="entry name" value="RBBP9/YdeN"/>
</dbReference>
<reference evidence="1" key="1">
    <citation type="submission" date="2021-06" db="EMBL/GenBank/DDBJ databases">
        <title>Thalassococcus sp. CAU 1522 isolated from sea sand, Republic of Korea.</title>
        <authorList>
            <person name="Kim W."/>
        </authorList>
    </citation>
    <scope>NUCLEOTIDE SEQUENCE</scope>
    <source>
        <strain evidence="1">CAU 1522</strain>
    </source>
</reference>
<name>A0ABS6N334_9RHOB</name>
<protein>
    <submittedName>
        <fullName evidence="1">Alpha/beta hydrolase</fullName>
    </submittedName>
</protein>
<dbReference type="Proteomes" id="UP001166293">
    <property type="component" value="Unassembled WGS sequence"/>
</dbReference>
<dbReference type="GO" id="GO:0016787">
    <property type="term" value="F:hydrolase activity"/>
    <property type="evidence" value="ECO:0007669"/>
    <property type="project" value="UniProtKB-KW"/>
</dbReference>
<gene>
    <name evidence="1" type="ORF">KUH32_00285</name>
</gene>
<accession>A0ABS6N334</accession>
<keyword evidence="1" id="KW-0378">Hydrolase</keyword>